<organism evidence="4 5">
    <name type="scientific">Psychromarinibacter halotolerans</name>
    <dbReference type="NCBI Taxonomy" id="1775175"/>
    <lineage>
        <taxon>Bacteria</taxon>
        <taxon>Pseudomonadati</taxon>
        <taxon>Pseudomonadota</taxon>
        <taxon>Alphaproteobacteria</taxon>
        <taxon>Rhodobacterales</taxon>
        <taxon>Paracoccaceae</taxon>
        <taxon>Psychromarinibacter</taxon>
    </lineage>
</organism>
<dbReference type="InterPro" id="IPR008040">
    <property type="entry name" value="Hydant_A_N"/>
</dbReference>
<dbReference type="Pfam" id="PF19278">
    <property type="entry name" value="Hydant_A_C"/>
    <property type="match status" value="1"/>
</dbReference>
<feature type="domain" description="Hydantoinase A/oxoprolinase" evidence="1">
    <location>
        <begin position="219"/>
        <end position="504"/>
    </location>
</feature>
<dbReference type="EMBL" id="JBHRTB010000010">
    <property type="protein sequence ID" value="MFC3143099.1"/>
    <property type="molecule type" value="Genomic_DNA"/>
</dbReference>
<evidence type="ECO:0000313" key="4">
    <source>
        <dbReference type="EMBL" id="MFC3143099.1"/>
    </source>
</evidence>
<evidence type="ECO:0000259" key="2">
    <source>
        <dbReference type="Pfam" id="PF05378"/>
    </source>
</evidence>
<feature type="domain" description="Hydantoinase/oxoprolinase N-terminal" evidence="2">
    <location>
        <begin position="19"/>
        <end position="198"/>
    </location>
</feature>
<dbReference type="InterPro" id="IPR045079">
    <property type="entry name" value="Oxoprolinase-like"/>
</dbReference>
<proteinExistence type="predicted"/>
<dbReference type="InterPro" id="IPR049517">
    <property type="entry name" value="ACX-like_C"/>
</dbReference>
<name>A0ABV7GNB6_9RHOB</name>
<accession>A0ABV7GNB6</accession>
<dbReference type="InterPro" id="IPR002821">
    <property type="entry name" value="Hydantoinase_A"/>
</dbReference>
<dbReference type="Proteomes" id="UP001595632">
    <property type="component" value="Unassembled WGS sequence"/>
</dbReference>
<dbReference type="Pfam" id="PF05378">
    <property type="entry name" value="Hydant_A_N"/>
    <property type="match status" value="1"/>
</dbReference>
<reference evidence="5" key="1">
    <citation type="journal article" date="2019" name="Int. J. Syst. Evol. Microbiol.">
        <title>The Global Catalogue of Microorganisms (GCM) 10K type strain sequencing project: providing services to taxonomists for standard genome sequencing and annotation.</title>
        <authorList>
            <consortium name="The Broad Institute Genomics Platform"/>
            <consortium name="The Broad Institute Genome Sequencing Center for Infectious Disease"/>
            <person name="Wu L."/>
            <person name="Ma J."/>
        </authorList>
    </citation>
    <scope>NUCLEOTIDE SEQUENCE [LARGE SCALE GENOMIC DNA]</scope>
    <source>
        <strain evidence="5">KCTC 52366</strain>
    </source>
</reference>
<feature type="domain" description="Acetophenone carboxylase-like C-terminal" evidence="3">
    <location>
        <begin position="517"/>
        <end position="691"/>
    </location>
</feature>
<comment type="caution">
    <text evidence="4">The sequence shown here is derived from an EMBL/GenBank/DDBJ whole genome shotgun (WGS) entry which is preliminary data.</text>
</comment>
<dbReference type="PANTHER" id="PTHR11365">
    <property type="entry name" value="5-OXOPROLINASE RELATED"/>
    <property type="match status" value="1"/>
</dbReference>
<dbReference type="RefSeq" id="WP_275633077.1">
    <property type="nucleotide sequence ID" value="NZ_JARGYD010000004.1"/>
</dbReference>
<evidence type="ECO:0000259" key="1">
    <source>
        <dbReference type="Pfam" id="PF01968"/>
    </source>
</evidence>
<dbReference type="PANTHER" id="PTHR11365:SF23">
    <property type="entry name" value="HYPOTHETICAL 5-OXOPROLINASE (EUROFUNG)-RELATED"/>
    <property type="match status" value="1"/>
</dbReference>
<dbReference type="Pfam" id="PF01968">
    <property type="entry name" value="Hydantoinase_A"/>
    <property type="match status" value="1"/>
</dbReference>
<keyword evidence="5" id="KW-1185">Reference proteome</keyword>
<protein>
    <submittedName>
        <fullName evidence="4">Hydantoinase/oxoprolinase family protein</fullName>
    </submittedName>
</protein>
<evidence type="ECO:0000259" key="3">
    <source>
        <dbReference type="Pfam" id="PF19278"/>
    </source>
</evidence>
<gene>
    <name evidence="4" type="ORF">ACFOGP_10285</name>
</gene>
<sequence length="698" mass="74533">MLDSRPTDSGTQAGVERLRVGVDSGGTFTDVTLYSETTGEFFIWKVSSTRDDPSRAISEGVQQAITAWRDDAPTEVVYFGHGTTVATNALIEKRGAQTGLITTRGFRDVLEIARQVRPGLYDLAHRRPTPLSTRDLRFEVTERMTYEGAVQAPLDEAEVREAARALKAAGIGAVAVCLINSYRNPAHEARIRQIMAEEYPEVFLTVSTEIAPEYREFERTSTSVVNSYVGPIIRDYLQNLVGKLEDQGIVTSPNLTQSTGGVISFAQAQREPVRTILSGPAAGVIGATQIASAAGFDNIITFDMGGTSTDVALIEGASPRMAAEVEVHGYPLSIPMLDIETVGAGGGSIARVDAGGLLEVGPASAGANPGPACYEKGNTEPTVTDANVLLQALNPVSLLNGRMPISQEASRNAIAGLADRMGVDVMDAATGILQMAIANMVKAVRVISVERGHDPRDFVLMAFGGAGPLHATRLARELGIGRVLLPKTPGVLCSLGLLLSDLQTSFAASRPMVLEASALDDVRAVFEDLSAKSADWFDVEGIADEDRATTCSVDVRYAGQGHQLNVPCDPALDAEAFVASVRTAFEALHEQMYGYIVDGEAMHVTTFRMEASARVPKVPLAEHAPATTPLEDAVQDHRDVWLTEVGGMVRCPVYDRDRMGPGHVVEGPAIIEQFDSTALVLTGQTATVDRFLNIIIEG</sequence>
<evidence type="ECO:0000313" key="5">
    <source>
        <dbReference type="Proteomes" id="UP001595632"/>
    </source>
</evidence>